<dbReference type="Pfam" id="PF03372">
    <property type="entry name" value="Exo_endo_phos"/>
    <property type="match status" value="1"/>
</dbReference>
<keyword evidence="2" id="KW-0378">Hydrolase</keyword>
<keyword evidence="3" id="KW-1185">Reference proteome</keyword>
<dbReference type="GO" id="GO:0004519">
    <property type="term" value="F:endonuclease activity"/>
    <property type="evidence" value="ECO:0007669"/>
    <property type="project" value="UniProtKB-KW"/>
</dbReference>
<dbReference type="AlphaFoldDB" id="A0AAD6YD26"/>
<evidence type="ECO:0000259" key="1">
    <source>
        <dbReference type="Pfam" id="PF03372"/>
    </source>
</evidence>
<gene>
    <name evidence="2" type="ORF">GGX14DRAFT_310197</name>
</gene>
<dbReference type="Gene3D" id="3.60.10.10">
    <property type="entry name" value="Endonuclease/exonuclease/phosphatase"/>
    <property type="match status" value="1"/>
</dbReference>
<feature type="non-terminal residue" evidence="2">
    <location>
        <position position="531"/>
    </location>
</feature>
<name>A0AAD6YD26_9AGAR</name>
<dbReference type="InterPro" id="IPR036691">
    <property type="entry name" value="Endo/exonu/phosph_ase_sf"/>
</dbReference>
<accession>A0AAD6YD26</accession>
<keyword evidence="2" id="KW-0540">Nuclease</keyword>
<dbReference type="Proteomes" id="UP001219525">
    <property type="component" value="Unassembled WGS sequence"/>
</dbReference>
<organism evidence="2 3">
    <name type="scientific">Mycena pura</name>
    <dbReference type="NCBI Taxonomy" id="153505"/>
    <lineage>
        <taxon>Eukaryota</taxon>
        <taxon>Fungi</taxon>
        <taxon>Dikarya</taxon>
        <taxon>Basidiomycota</taxon>
        <taxon>Agaricomycotina</taxon>
        <taxon>Agaricomycetes</taxon>
        <taxon>Agaricomycetidae</taxon>
        <taxon>Agaricales</taxon>
        <taxon>Marasmiineae</taxon>
        <taxon>Mycenaceae</taxon>
        <taxon>Mycena</taxon>
    </lineage>
</organism>
<dbReference type="InterPro" id="IPR005135">
    <property type="entry name" value="Endo/exonuclease/phosphatase"/>
</dbReference>
<evidence type="ECO:0000313" key="2">
    <source>
        <dbReference type="EMBL" id="KAJ7203283.1"/>
    </source>
</evidence>
<comment type="caution">
    <text evidence="2">The sequence shown here is derived from an EMBL/GenBank/DDBJ whole genome shotgun (WGS) entry which is preliminary data.</text>
</comment>
<feature type="domain" description="Endonuclease/exonuclease/phosphatase" evidence="1">
    <location>
        <begin position="17"/>
        <end position="235"/>
    </location>
</feature>
<dbReference type="EMBL" id="JARJCW010000051">
    <property type="protein sequence ID" value="KAJ7203283.1"/>
    <property type="molecule type" value="Genomic_DNA"/>
</dbReference>
<sequence>GNPRISRSTRAVINLASVNMNGLRATSLSQASHKWHEIHSIMRAKQLGILIVTETHMSTTQSLEIQDSYMNKRLKLFNYEYPENPATKGVAIVLNREITNIDGVKIHYLIPGRAMLAVIPWHGKSTLTVLASYAPTESDDAKVKYWNDMCDLWLTTDLPVPDVIGGDFNLVTDQLDRFPHHADPDAVVTAYLRFARLLEIKDGWRLNNPDKKAYTHVNTRGTMSRIDWLLVSPTLMKNCHNWEMSDFSGSLTDHKMVSVQISAPGAPYTGKGRWAMPRDRHPMPQFLLYDTDFMSYAMEEACDLQDSMDLVRTNIDNAQIRHKKFKDTVQDFAKKRAKTAVGATAQKKKSLEGERIAAREQVTTSRHQTRRSQAEIAELVVAIEKKIENLVDRQRERKRLETKVRGVTELNHITKYAVNIAKKPQPRDTLTFLRRTDCVPEKGSRRSSEMAEIARDYHCDLQSDGMNVDPTMRNAAQEEVFESMPPPRHEVDMGKLNEKLTEEDVLKSLLEAAPGKAAGMDGFTTEFWRRL</sequence>
<keyword evidence="2" id="KW-0255">Endonuclease</keyword>
<reference evidence="2" key="1">
    <citation type="submission" date="2023-03" db="EMBL/GenBank/DDBJ databases">
        <title>Massive genome expansion in bonnet fungi (Mycena s.s.) driven by repeated elements and novel gene families across ecological guilds.</title>
        <authorList>
            <consortium name="Lawrence Berkeley National Laboratory"/>
            <person name="Harder C.B."/>
            <person name="Miyauchi S."/>
            <person name="Viragh M."/>
            <person name="Kuo A."/>
            <person name="Thoen E."/>
            <person name="Andreopoulos B."/>
            <person name="Lu D."/>
            <person name="Skrede I."/>
            <person name="Drula E."/>
            <person name="Henrissat B."/>
            <person name="Morin E."/>
            <person name="Kohler A."/>
            <person name="Barry K."/>
            <person name="LaButti K."/>
            <person name="Morin E."/>
            <person name="Salamov A."/>
            <person name="Lipzen A."/>
            <person name="Mereny Z."/>
            <person name="Hegedus B."/>
            <person name="Baldrian P."/>
            <person name="Stursova M."/>
            <person name="Weitz H."/>
            <person name="Taylor A."/>
            <person name="Grigoriev I.V."/>
            <person name="Nagy L.G."/>
            <person name="Martin F."/>
            <person name="Kauserud H."/>
        </authorList>
    </citation>
    <scope>NUCLEOTIDE SEQUENCE</scope>
    <source>
        <strain evidence="2">9144</strain>
    </source>
</reference>
<protein>
    <submittedName>
        <fullName evidence="2">Endonuclease/exonuclease/phosphatase</fullName>
    </submittedName>
</protein>
<evidence type="ECO:0000313" key="3">
    <source>
        <dbReference type="Proteomes" id="UP001219525"/>
    </source>
</evidence>
<proteinExistence type="predicted"/>
<feature type="non-terminal residue" evidence="2">
    <location>
        <position position="1"/>
    </location>
</feature>
<dbReference type="SUPFAM" id="SSF56219">
    <property type="entry name" value="DNase I-like"/>
    <property type="match status" value="1"/>
</dbReference>